<dbReference type="InterPro" id="IPR005135">
    <property type="entry name" value="Endo/exonuclease/phosphatase"/>
</dbReference>
<evidence type="ECO:0000313" key="4">
    <source>
        <dbReference type="Proteomes" id="UP000278673"/>
    </source>
</evidence>
<keyword evidence="1" id="KW-0812">Transmembrane</keyword>
<feature type="transmembrane region" description="Helical" evidence="1">
    <location>
        <begin position="58"/>
        <end position="78"/>
    </location>
</feature>
<dbReference type="AlphaFoldDB" id="A0A3M2LNJ0"/>
<name>A0A3M2LNJ0_9ACTN</name>
<gene>
    <name evidence="3" type="ORF">EBN88_15705</name>
</gene>
<evidence type="ECO:0000256" key="1">
    <source>
        <dbReference type="SAM" id="Phobius"/>
    </source>
</evidence>
<keyword evidence="3" id="KW-0378">Hydrolase</keyword>
<comment type="caution">
    <text evidence="3">The sequence shown here is derived from an EMBL/GenBank/DDBJ whole genome shotgun (WGS) entry which is preliminary data.</text>
</comment>
<keyword evidence="1" id="KW-1133">Transmembrane helix</keyword>
<organism evidence="3 4">
    <name type="scientific">Streptomyces triticirhizae</name>
    <dbReference type="NCBI Taxonomy" id="2483353"/>
    <lineage>
        <taxon>Bacteria</taxon>
        <taxon>Bacillati</taxon>
        <taxon>Actinomycetota</taxon>
        <taxon>Actinomycetes</taxon>
        <taxon>Kitasatosporales</taxon>
        <taxon>Streptomycetaceae</taxon>
        <taxon>Streptomyces</taxon>
    </lineage>
</organism>
<protein>
    <submittedName>
        <fullName evidence="3">Endonuclease</fullName>
    </submittedName>
</protein>
<reference evidence="3 4" key="1">
    <citation type="submission" date="2018-10" db="EMBL/GenBank/DDBJ databases">
        <title>Isolation, diversity and antifungal activity of actinobacteria from wheat.</title>
        <authorList>
            <person name="Han C."/>
        </authorList>
    </citation>
    <scope>NUCLEOTIDE SEQUENCE [LARGE SCALE GENOMIC DNA]</scope>
    <source>
        <strain evidence="3 4">NEAU-YY642</strain>
    </source>
</reference>
<keyword evidence="4" id="KW-1185">Reference proteome</keyword>
<keyword evidence="3" id="KW-0540">Nuclease</keyword>
<sequence>MTTTADTLTDEPFPEDAPPRPRPLLVRVVATAALVWMVFALAHNVLTGNFWLWVIPGMLPPITFLAVPLLLLAAGAFLRGWRLLVLGRATIALVVGLPWSGINLAALDGPDWSAGPGPTVRVVTLNTDYWAQNRDGIWTDRRDRGALFSYLRSLDADVYLLQEHMRRVDETPVPITEVADVREAFPEYEAVADGTLLTLSRLPVAGRDVVHSRDEPALAFPAPYGLRVDLAVGEEVISTYNVHMPVQLMMEENPLTPDFYREIRERGQRRAEEYRALAEAVEDNPRPLLVAGDFNTSPAMGDNRALLDVTTDAVASTGLLHPTSWRVGGGVPRLWRNDWALVAGGLGVRDYEFLDPRGNSDHTAQLLELTVPTGPEEDR</sequence>
<feature type="transmembrane region" description="Helical" evidence="1">
    <location>
        <begin position="24"/>
        <end position="46"/>
    </location>
</feature>
<keyword evidence="3" id="KW-0255">Endonuclease</keyword>
<dbReference type="GO" id="GO:0004519">
    <property type="term" value="F:endonuclease activity"/>
    <property type="evidence" value="ECO:0007669"/>
    <property type="project" value="UniProtKB-KW"/>
</dbReference>
<proteinExistence type="predicted"/>
<evidence type="ECO:0000259" key="2">
    <source>
        <dbReference type="Pfam" id="PF03372"/>
    </source>
</evidence>
<accession>A0A3M2LNJ0</accession>
<dbReference type="SUPFAM" id="SSF56219">
    <property type="entry name" value="DNase I-like"/>
    <property type="match status" value="1"/>
</dbReference>
<keyword evidence="1" id="KW-0472">Membrane</keyword>
<dbReference type="Pfam" id="PF03372">
    <property type="entry name" value="Exo_endo_phos"/>
    <property type="match status" value="1"/>
</dbReference>
<dbReference type="Gene3D" id="3.60.10.10">
    <property type="entry name" value="Endonuclease/exonuclease/phosphatase"/>
    <property type="match status" value="1"/>
</dbReference>
<evidence type="ECO:0000313" key="3">
    <source>
        <dbReference type="EMBL" id="RMI39034.1"/>
    </source>
</evidence>
<dbReference type="RefSeq" id="WP_122184503.1">
    <property type="nucleotide sequence ID" value="NZ_RFFJ01000080.1"/>
</dbReference>
<dbReference type="EMBL" id="RFFJ01000080">
    <property type="protein sequence ID" value="RMI39034.1"/>
    <property type="molecule type" value="Genomic_DNA"/>
</dbReference>
<feature type="domain" description="Endonuclease/exonuclease/phosphatase" evidence="2">
    <location>
        <begin position="142"/>
        <end position="362"/>
    </location>
</feature>
<dbReference type="Proteomes" id="UP000278673">
    <property type="component" value="Unassembled WGS sequence"/>
</dbReference>
<dbReference type="InterPro" id="IPR036691">
    <property type="entry name" value="Endo/exonu/phosph_ase_sf"/>
</dbReference>